<dbReference type="SUPFAM" id="SSF55383">
    <property type="entry name" value="Copper amine oxidase, domain N"/>
    <property type="match status" value="1"/>
</dbReference>
<feature type="domain" description="YcdB/YcdC repeated" evidence="3">
    <location>
        <begin position="316"/>
        <end position="391"/>
    </location>
</feature>
<evidence type="ECO:0000313" key="5">
    <source>
        <dbReference type="Proteomes" id="UP001519287"/>
    </source>
</evidence>
<organism evidence="4 5">
    <name type="scientific">Paenibacillus eucommiae</name>
    <dbReference type="NCBI Taxonomy" id="1355755"/>
    <lineage>
        <taxon>Bacteria</taxon>
        <taxon>Bacillati</taxon>
        <taxon>Bacillota</taxon>
        <taxon>Bacilli</taxon>
        <taxon>Bacillales</taxon>
        <taxon>Paenibacillaceae</taxon>
        <taxon>Paenibacillus</taxon>
    </lineage>
</organism>
<dbReference type="Proteomes" id="UP001519287">
    <property type="component" value="Unassembled WGS sequence"/>
</dbReference>
<protein>
    <recommendedName>
        <fullName evidence="6">Copper amine oxidase N-terminal domain-containing protein</fullName>
    </recommendedName>
</protein>
<dbReference type="Gene3D" id="3.30.457.10">
    <property type="entry name" value="Copper amine oxidase-like, N-terminal domain"/>
    <property type="match status" value="1"/>
</dbReference>
<name>A0ABS4IS97_9BACL</name>
<dbReference type="Pfam" id="PF16244">
    <property type="entry name" value="DUF4901"/>
    <property type="match status" value="1"/>
</dbReference>
<reference evidence="4 5" key="1">
    <citation type="submission" date="2021-03" db="EMBL/GenBank/DDBJ databases">
        <title>Genomic Encyclopedia of Type Strains, Phase IV (KMG-IV): sequencing the most valuable type-strain genomes for metagenomic binning, comparative biology and taxonomic classification.</title>
        <authorList>
            <person name="Goeker M."/>
        </authorList>
    </citation>
    <scope>NUCLEOTIDE SEQUENCE [LARGE SCALE GENOMIC DNA]</scope>
    <source>
        <strain evidence="4 5">DSM 26048</strain>
    </source>
</reference>
<evidence type="ECO:0000256" key="1">
    <source>
        <dbReference type="SAM" id="SignalP"/>
    </source>
</evidence>
<proteinExistence type="predicted"/>
<feature type="chain" id="PRO_5046738851" description="Copper amine oxidase N-terminal domain-containing protein" evidence="1">
    <location>
        <begin position="27"/>
        <end position="644"/>
    </location>
</feature>
<evidence type="ECO:0000259" key="2">
    <source>
        <dbReference type="Pfam" id="PF07833"/>
    </source>
</evidence>
<sequence length="644" mass="72315">MRLSKFISICTALSMLLLLLVSIVDTSTSLSSASAEPDSATSKSMTITTQEQVITRVRDLKLIPAGTEVTDVRAEGASSDQMKWSLSFAGPVKNAYGQLLHSGSVILNAADGFVLGYNEAKSKPDKDWSKEVFKEFDAKDEKVSRDEAVVIAESFIASYARKLNAAWILNPYPEPGKDTRFEDLSLRKIRFNLSHDGIPYGHTSSIYVDRITGEVANYYLSWNEDNEFPDINNVIPLETAQNLFFDKLRPVLRFYWMDQKPWLLYSLESLTLDAVKGTFKEYDEQHYDPDKWKPISLTQLKSGQGNSTSGGAVPSPAAKPAIDEQTARASAIAYLKKVYPAYADQLSERYVSLYKDNNMLYFSFERGTSGIPIVGESVDIQIDAANGKLVRIDSKLSEHVYPNKVVPAITPERAKRLLLALYDIELRYDDGQVGKKHLVYQMIPKPSTPLFYTGDVPYLDANDGAWRNFLGHVFTEPIPTASDWLSEILSSPKRITYQAAVVLDGKLLRLKDEPIIHKDSTLMPFRELFQHMGATVAWEAASRKITARTKDTLLELTLDSKTAYINGTPYTLEVPAQLVDQRTYIPARFAAEALGVKVMWEASSRLVIMNTDHTNPSSKPMTGAALKQLRLEAQQNWEEKHWQY</sequence>
<feature type="signal peptide" evidence="1">
    <location>
        <begin position="1"/>
        <end position="26"/>
    </location>
</feature>
<dbReference type="InterPro" id="IPR036582">
    <property type="entry name" value="Mao_N_sf"/>
</dbReference>
<evidence type="ECO:0008006" key="6">
    <source>
        <dbReference type="Google" id="ProtNLM"/>
    </source>
</evidence>
<dbReference type="InterPro" id="IPR012854">
    <property type="entry name" value="Cu_amine_oxidase-like_N"/>
</dbReference>
<evidence type="ECO:0000259" key="3">
    <source>
        <dbReference type="Pfam" id="PF16244"/>
    </source>
</evidence>
<dbReference type="InterPro" id="IPR032599">
    <property type="entry name" value="YcdB/YcdC_rep_domain"/>
</dbReference>
<dbReference type="EMBL" id="JAGGLB010000005">
    <property type="protein sequence ID" value="MBP1990454.1"/>
    <property type="molecule type" value="Genomic_DNA"/>
</dbReference>
<keyword evidence="5" id="KW-1185">Reference proteome</keyword>
<feature type="domain" description="Copper amine oxidase-like N-terminal" evidence="2">
    <location>
        <begin position="503"/>
        <end position="608"/>
    </location>
</feature>
<dbReference type="RefSeq" id="WP_209971232.1">
    <property type="nucleotide sequence ID" value="NZ_JAGGLB010000005.1"/>
</dbReference>
<comment type="caution">
    <text evidence="4">The sequence shown here is derived from an EMBL/GenBank/DDBJ whole genome shotgun (WGS) entry which is preliminary data.</text>
</comment>
<dbReference type="Pfam" id="PF07833">
    <property type="entry name" value="Cu_amine_oxidN1"/>
    <property type="match status" value="1"/>
</dbReference>
<keyword evidence="1" id="KW-0732">Signal</keyword>
<gene>
    <name evidence="4" type="ORF">J2Z66_002060</name>
</gene>
<accession>A0ABS4IS97</accession>
<evidence type="ECO:0000313" key="4">
    <source>
        <dbReference type="EMBL" id="MBP1990454.1"/>
    </source>
</evidence>